<feature type="transmembrane region" description="Helical" evidence="1">
    <location>
        <begin position="6"/>
        <end position="21"/>
    </location>
</feature>
<dbReference type="AlphaFoldDB" id="A0A1W6KB10"/>
<evidence type="ECO:0000313" key="2">
    <source>
        <dbReference type="EMBL" id="ARM84613.1"/>
    </source>
</evidence>
<evidence type="ECO:0000313" key="3">
    <source>
        <dbReference type="Proteomes" id="UP000193100"/>
    </source>
</evidence>
<sequence length="160" mass="17805">MKALKVIGVIVVALIGAWYLFEDSWYRKAIPKNIGLSYRISITSDSGLREGCGTAVYKLGGKTAEAIKEQGVKFFEESGQARGHSGRYYTYGEWMETPRDDWTRSENWSYELLCGGSIGDSLYDDVVESGRTAGSYYSFKGEAVLMVIPDKKLVVFSHNG</sequence>
<evidence type="ECO:0000256" key="1">
    <source>
        <dbReference type="SAM" id="Phobius"/>
    </source>
</evidence>
<proteinExistence type="predicted"/>
<dbReference type="GeneID" id="77256488"/>
<protein>
    <submittedName>
        <fullName evidence="2">Uncharacterized protein</fullName>
    </submittedName>
</protein>
<accession>A0A1W6KB10</accession>
<keyword evidence="1" id="KW-0812">Transmembrane</keyword>
<dbReference type="Proteomes" id="UP000193100">
    <property type="component" value="Chromosome"/>
</dbReference>
<name>A0A1W6KB10_9GAMM</name>
<organism evidence="2 3">
    <name type="scientific">Marinobacter salarius</name>
    <dbReference type="NCBI Taxonomy" id="1420917"/>
    <lineage>
        <taxon>Bacteria</taxon>
        <taxon>Pseudomonadati</taxon>
        <taxon>Pseudomonadota</taxon>
        <taxon>Gammaproteobacteria</taxon>
        <taxon>Pseudomonadales</taxon>
        <taxon>Marinobacteraceae</taxon>
        <taxon>Marinobacter</taxon>
    </lineage>
</organism>
<gene>
    <name evidence="2" type="ORF">MARSALSMR5_02552</name>
</gene>
<keyword evidence="1" id="KW-0472">Membrane</keyword>
<dbReference type="RefSeq" id="WP_085681043.1">
    <property type="nucleotide sequence ID" value="NZ_CP020931.1"/>
</dbReference>
<dbReference type="EMBL" id="CP020931">
    <property type="protein sequence ID" value="ARM84613.1"/>
    <property type="molecule type" value="Genomic_DNA"/>
</dbReference>
<keyword evidence="1" id="KW-1133">Transmembrane helix</keyword>
<reference evidence="2 3" key="1">
    <citation type="submission" date="2017-04" db="EMBL/GenBank/DDBJ databases">
        <title>Genome Sequence of Marinobacter salarius strain SMR5 Isolated from a culture of the Diatom Skeletonema marinoi.</title>
        <authorList>
            <person name="Topel M."/>
            <person name="Pinder M.I.M."/>
            <person name="Johansson O.N."/>
            <person name="Kourtchenko O."/>
            <person name="Godhe A."/>
            <person name="Clarke A.K."/>
        </authorList>
    </citation>
    <scope>NUCLEOTIDE SEQUENCE [LARGE SCALE GENOMIC DNA]</scope>
    <source>
        <strain evidence="2 3">SMR5</strain>
    </source>
</reference>